<comment type="caution">
    <text evidence="1">The sequence shown here is derived from an EMBL/GenBank/DDBJ whole genome shotgun (WGS) entry which is preliminary data.</text>
</comment>
<dbReference type="AlphaFoldDB" id="A0A939GUT8"/>
<accession>A0A939GUT8</accession>
<name>A0A939GUT8_9BURK</name>
<keyword evidence="2" id="KW-1185">Reference proteome</keyword>
<gene>
    <name evidence="1" type="ORF">J1777_05905</name>
</gene>
<organism evidence="1 2">
    <name type="scientific">Comamonas denitrificans</name>
    <dbReference type="NCBI Taxonomy" id="117506"/>
    <lineage>
        <taxon>Bacteria</taxon>
        <taxon>Pseudomonadati</taxon>
        <taxon>Pseudomonadota</taxon>
        <taxon>Betaproteobacteria</taxon>
        <taxon>Burkholderiales</taxon>
        <taxon>Comamonadaceae</taxon>
        <taxon>Comamonas</taxon>
    </lineage>
</organism>
<dbReference type="RefSeq" id="WP_207574892.1">
    <property type="nucleotide sequence ID" value="NZ_JAFNME010000009.1"/>
</dbReference>
<sequence>MTITTQDIKFFASKVMSDVPEGGGGPSAVVLQSGKSNNIFRDVREQDRAGGNLSMRQVHLGITSGNTDVAMGSNIIVSEPPSDPNVSIVLMATKDDFATRQQDIARLEAGFIAAAAYSGQLFGDHLQGMRTLNIIQRVDASIPNVGQRLALVRREGFNDESIQYISVRKIDHTVQTFEDDKGPFERRVVTLQLGQALERDYLGFDVQRTTITEANLKARTKIRNTVWGNAAKYYGVQPLLNAGVLGQYSVRVPSIYERVVPSAEAESPIVDGVPVAGAALPVGAAEDVTLTTTQTWSTTINLVLPGGCLPGSLRVVVGGTTITDKGGLLLAGGTQVGTVDYQNGICLLLTGSYTGSKAITYRPAAYLQRIPQTSEILVSAEGRSQSYTGFILPLAQPGTLAISYRAQGRWYVLQDDGSGQLRGSESGQGAGTYNPNTGGYLVTLGALPDVGSSIVLSWGVPTQETVWPAAEVPLYQDLDLALPEGASIYPGGLSITWTDGATTKTATAAADMTLTGDASGRVYVGDKRIRFLPNALPPVGTQINVQVDTAPTTTETFEHPSRDGEGKLQVQATQGGWVPGSVRVQWNTLTDVGVLEENYVASLKDPTQDARDDGAGNLLLNGEIIGTVDYTLGKVHWMPDTHILIPKPKFEPGEIVGETGGLNGVPLMQIRRMNYSGLEYKPAPSTYPNDETGWVKISYYTAASPTQHTQTVPFAPVSDLLPGIVTPIIAGSVLLRTPAGTLASDRLGGLVQYYTNGAWATAGTIDLVTGRIAWSNWERTAPTITRVACTSTAGEALSSVFVFRTAAAPLRPSSLSLQLPAPGGGVQIVTSNAQGQLVGQGVVGTVDFEFGLVRIAFGDMVPKAEIENEPWYNPSTEDGAGNAWRPNPQVMGSLRYAAVAYEVIPVDSEIIGVNPVRLPSDGRVPIFEVGDYAVVHTHDALPPQAVTDNQAIDLGVERLSRIVIWDADDKEILHGWARDLDAGTVQILNRDGWAQPVRIAWSIEHMALIREAQIGGQITLNRPLTHHFPAGGKSYISSALMLGDRYARVSHLFDQEAWDGVSYLDFVSGKVATATYNDTVAPVEVDNTGAITQRWALQFLTPGNVRVVGESVGVVVASHPIANDLAPINPNTGTPYFTMKKEGWGSGWAAGNLVRLNTVGAGAGFCLVRAVQPGDYTELDHRFSILARVDIDRPGIGD</sequence>
<protein>
    <submittedName>
        <fullName evidence="1">Uncharacterized protein</fullName>
    </submittedName>
</protein>
<dbReference type="Proteomes" id="UP000664731">
    <property type="component" value="Unassembled WGS sequence"/>
</dbReference>
<proteinExistence type="predicted"/>
<evidence type="ECO:0000313" key="1">
    <source>
        <dbReference type="EMBL" id="MBO1249372.1"/>
    </source>
</evidence>
<reference evidence="1" key="1">
    <citation type="submission" date="2021-03" db="EMBL/GenBank/DDBJ databases">
        <title>Comamonas denitrificans.</title>
        <authorList>
            <person name="Finster K."/>
        </authorList>
    </citation>
    <scope>NUCLEOTIDE SEQUENCE</scope>
    <source>
        <strain evidence="1">MM2021_4</strain>
    </source>
</reference>
<evidence type="ECO:0000313" key="2">
    <source>
        <dbReference type="Proteomes" id="UP000664731"/>
    </source>
</evidence>
<dbReference type="EMBL" id="JAFNME010000009">
    <property type="protein sequence ID" value="MBO1249372.1"/>
    <property type="molecule type" value="Genomic_DNA"/>
</dbReference>